<gene>
    <name evidence="6" type="ORF">DM02DRAFT_563599</name>
</gene>
<evidence type="ECO:0000259" key="5">
    <source>
        <dbReference type="Pfam" id="PF00155"/>
    </source>
</evidence>
<dbReference type="Proteomes" id="UP000244855">
    <property type="component" value="Unassembled WGS sequence"/>
</dbReference>
<dbReference type="Gene3D" id="3.90.1150.10">
    <property type="entry name" value="Aspartate Aminotransferase, domain 1"/>
    <property type="match status" value="1"/>
</dbReference>
<reference evidence="6 7" key="1">
    <citation type="journal article" date="2018" name="Sci. Rep.">
        <title>Comparative genomics provides insights into the lifestyle and reveals functional heterogeneity of dark septate endophytic fungi.</title>
        <authorList>
            <person name="Knapp D.G."/>
            <person name="Nemeth J.B."/>
            <person name="Barry K."/>
            <person name="Hainaut M."/>
            <person name="Henrissat B."/>
            <person name="Johnson J."/>
            <person name="Kuo A."/>
            <person name="Lim J.H.P."/>
            <person name="Lipzen A."/>
            <person name="Nolan M."/>
            <person name="Ohm R.A."/>
            <person name="Tamas L."/>
            <person name="Grigoriev I.V."/>
            <person name="Spatafora J.W."/>
            <person name="Nagy L.G."/>
            <person name="Kovacs G.M."/>
        </authorList>
    </citation>
    <scope>NUCLEOTIDE SEQUENCE [LARGE SCALE GENOMIC DNA]</scope>
    <source>
        <strain evidence="6 7">DSE2036</strain>
    </source>
</reference>
<name>A0A2V1DPR0_9PLEO</name>
<dbReference type="InterPro" id="IPR015421">
    <property type="entry name" value="PyrdxlP-dep_Trfase_major"/>
</dbReference>
<dbReference type="GO" id="GO:0009102">
    <property type="term" value="P:biotin biosynthetic process"/>
    <property type="evidence" value="ECO:0007669"/>
    <property type="project" value="TreeGrafter"/>
</dbReference>
<dbReference type="SUPFAM" id="SSF53383">
    <property type="entry name" value="PLP-dependent transferases"/>
    <property type="match status" value="1"/>
</dbReference>
<dbReference type="Gene3D" id="3.40.640.10">
    <property type="entry name" value="Type I PLP-dependent aspartate aminotransferase-like (Major domain)"/>
    <property type="match status" value="1"/>
</dbReference>
<dbReference type="InterPro" id="IPR050087">
    <property type="entry name" value="AON_synthase_class-II"/>
</dbReference>
<dbReference type="PANTHER" id="PTHR13693:SF77">
    <property type="entry name" value="8-AMINO-7-OXONONANOATE SYNTHASE"/>
    <property type="match status" value="1"/>
</dbReference>
<dbReference type="PANTHER" id="PTHR13693">
    <property type="entry name" value="CLASS II AMINOTRANSFERASE/8-AMINO-7-OXONONANOATE SYNTHASE"/>
    <property type="match status" value="1"/>
</dbReference>
<dbReference type="InterPro" id="IPR015424">
    <property type="entry name" value="PyrdxlP-dep_Trfase"/>
</dbReference>
<dbReference type="EMBL" id="KZ805379">
    <property type="protein sequence ID" value="PVI00071.1"/>
    <property type="molecule type" value="Genomic_DNA"/>
</dbReference>
<feature type="domain" description="Aminotransferase class I/classII large" evidence="5">
    <location>
        <begin position="67"/>
        <end position="443"/>
    </location>
</feature>
<sequence length="484" mass="53890">MGHSSENVNNFTPSKSLVTVIKSQKVKPNSAKALPAFYRNVEEALDARRATQSLFTIVDNNWQTNHAVDFCSNDYLSWNTTGQIRSKFLEELSLYPDFSVAAGGSRVMEGNYPYIEETEQEIADFHGAERGLITNSAFDANVMVWSALPRPGDVIVYDSLVHASTHEGMERSLAMQRTEFPHNDIKAFRNVLNSILESHPLIKQGKRCILIAVESVYSMEGDICPLLELVEVAEEVSEGQGNIQFVVDETHSAGLFGPNGAGLVSEWGLETEIAVRLHTYSKAMGACGGIILCSDLLKSAIINFARTTIYSASPPFPFVAAIRAGHRLLGTDEAIRGQESVQTIARTFFEQLTSHPLWPTAQKKGLLSVPLASGWDERPFLTHIVAVWTRQKYLYWIYIHLLTASFFVLPVKHPIVPSGQSRLRITFHAENTVTQVQGLVEQIYVWVEEVMAIEEGTSDYKVTSAAREVYAWMRQEGLKGYGLV</sequence>
<accession>A0A2V1DPR0</accession>
<dbReference type="InterPro" id="IPR004839">
    <property type="entry name" value="Aminotransferase_I/II_large"/>
</dbReference>
<evidence type="ECO:0000313" key="6">
    <source>
        <dbReference type="EMBL" id="PVI00071.1"/>
    </source>
</evidence>
<comment type="cofactor">
    <cofactor evidence="1">
        <name>pyridoxal 5'-phosphate</name>
        <dbReference type="ChEBI" id="CHEBI:597326"/>
    </cofactor>
</comment>
<dbReference type="InterPro" id="IPR015422">
    <property type="entry name" value="PyrdxlP-dep_Trfase_small"/>
</dbReference>
<evidence type="ECO:0000256" key="3">
    <source>
        <dbReference type="ARBA" id="ARBA00022679"/>
    </source>
</evidence>
<dbReference type="GO" id="GO:0008483">
    <property type="term" value="F:transaminase activity"/>
    <property type="evidence" value="ECO:0007669"/>
    <property type="project" value="UniProtKB-KW"/>
</dbReference>
<dbReference type="STRING" id="97972.A0A2V1DPR0"/>
<dbReference type="Pfam" id="PF00155">
    <property type="entry name" value="Aminotran_1_2"/>
    <property type="match status" value="1"/>
</dbReference>
<evidence type="ECO:0000256" key="2">
    <source>
        <dbReference type="ARBA" id="ARBA00010008"/>
    </source>
</evidence>
<evidence type="ECO:0000313" key="7">
    <source>
        <dbReference type="Proteomes" id="UP000244855"/>
    </source>
</evidence>
<keyword evidence="7" id="KW-1185">Reference proteome</keyword>
<comment type="similarity">
    <text evidence="2">Belongs to the class-II pyridoxal-phosphate-dependent aminotransferase family. BioF subfamily.</text>
</comment>
<protein>
    <submittedName>
        <fullName evidence="6">Putative aminotransferase</fullName>
    </submittedName>
</protein>
<keyword evidence="3 6" id="KW-0808">Transferase</keyword>
<evidence type="ECO:0000256" key="1">
    <source>
        <dbReference type="ARBA" id="ARBA00001933"/>
    </source>
</evidence>
<dbReference type="OrthoDB" id="2382073at2759"/>
<keyword evidence="4" id="KW-0663">Pyridoxal phosphate</keyword>
<dbReference type="GO" id="GO:0030170">
    <property type="term" value="F:pyridoxal phosphate binding"/>
    <property type="evidence" value="ECO:0007669"/>
    <property type="project" value="InterPro"/>
</dbReference>
<keyword evidence="6" id="KW-0032">Aminotransferase</keyword>
<organism evidence="6 7">
    <name type="scientific">Periconia macrospinosa</name>
    <dbReference type="NCBI Taxonomy" id="97972"/>
    <lineage>
        <taxon>Eukaryota</taxon>
        <taxon>Fungi</taxon>
        <taxon>Dikarya</taxon>
        <taxon>Ascomycota</taxon>
        <taxon>Pezizomycotina</taxon>
        <taxon>Dothideomycetes</taxon>
        <taxon>Pleosporomycetidae</taxon>
        <taxon>Pleosporales</taxon>
        <taxon>Massarineae</taxon>
        <taxon>Periconiaceae</taxon>
        <taxon>Periconia</taxon>
    </lineage>
</organism>
<evidence type="ECO:0000256" key="4">
    <source>
        <dbReference type="ARBA" id="ARBA00022898"/>
    </source>
</evidence>
<proteinExistence type="inferred from homology"/>
<dbReference type="AlphaFoldDB" id="A0A2V1DPR0"/>